<dbReference type="SUPFAM" id="SSF52047">
    <property type="entry name" value="RNI-like"/>
    <property type="match status" value="1"/>
</dbReference>
<gene>
    <name evidence="3" type="ORF">FIBSPDRAFT_1042804</name>
</gene>
<name>A0A166M550_9AGAM</name>
<sequence>MSPTAKSMSTTCPCMLTSSADQISLPESPVSQSTFRSTTVLTSSDKTRIKSSLAQAGRDLTELDATLVHIESVRKRLLSKREALQAFCDTHNSLVSSLRLMPSEILADIFSYFKPTTNKDPKIPPVRMGILLTTHVCQRWRQIALSTPSLWADIAVYVKQKYARQEAERVNVWLTRARGLPLSVDIRCVDYACEGPWNTVLGVLLPTSHRWRHAVIVSVSQIDLSKILRKMPLLESLELIPDPRRHVIADTFKIRSMLSMASHVSGPRSTSRLSWPRLRFFKTNCCFSSQQSLALLQMMPNVVSFAIHLRDDRFPDGTEPGDDESDDAEPGNDESDDAEPGDDESDNDESDNDESDNNESIFNPSYHLRLSKLENLELSYGNGTAGFFDRLELPSLTHFRFWGCNDEIPTDWDTSLLSLIQRSSCKIKSLIICPETVGGQTSVVDLLRVTPYLEHLDFNPVDNGHAGTGWGFGKVVQSLKMSAVNLLAPKLQTLILAHNNQFSMQPFVDMVESRWRVGGEAYGGPVTRIKSIKGPLAA</sequence>
<proteinExistence type="predicted"/>
<accession>A0A166M550</accession>
<dbReference type="InterPro" id="IPR001810">
    <property type="entry name" value="F-box_dom"/>
</dbReference>
<evidence type="ECO:0000256" key="1">
    <source>
        <dbReference type="SAM" id="MobiDB-lite"/>
    </source>
</evidence>
<dbReference type="Pfam" id="PF12937">
    <property type="entry name" value="F-box-like"/>
    <property type="match status" value="1"/>
</dbReference>
<evidence type="ECO:0000313" key="3">
    <source>
        <dbReference type="EMBL" id="KZP23646.1"/>
    </source>
</evidence>
<evidence type="ECO:0000259" key="2">
    <source>
        <dbReference type="Pfam" id="PF12937"/>
    </source>
</evidence>
<dbReference type="OrthoDB" id="2269034at2759"/>
<organism evidence="3 4">
    <name type="scientific">Athelia psychrophila</name>
    <dbReference type="NCBI Taxonomy" id="1759441"/>
    <lineage>
        <taxon>Eukaryota</taxon>
        <taxon>Fungi</taxon>
        <taxon>Dikarya</taxon>
        <taxon>Basidiomycota</taxon>
        <taxon>Agaricomycotina</taxon>
        <taxon>Agaricomycetes</taxon>
        <taxon>Agaricomycetidae</taxon>
        <taxon>Atheliales</taxon>
        <taxon>Atheliaceae</taxon>
        <taxon>Athelia</taxon>
    </lineage>
</organism>
<feature type="domain" description="F-box" evidence="2">
    <location>
        <begin position="101"/>
        <end position="154"/>
    </location>
</feature>
<keyword evidence="4" id="KW-1185">Reference proteome</keyword>
<evidence type="ECO:0000313" key="4">
    <source>
        <dbReference type="Proteomes" id="UP000076532"/>
    </source>
</evidence>
<dbReference type="AlphaFoldDB" id="A0A166M550"/>
<reference evidence="3 4" key="1">
    <citation type="journal article" date="2016" name="Mol. Biol. Evol.">
        <title>Comparative Genomics of Early-Diverging Mushroom-Forming Fungi Provides Insights into the Origins of Lignocellulose Decay Capabilities.</title>
        <authorList>
            <person name="Nagy L.G."/>
            <person name="Riley R."/>
            <person name="Tritt A."/>
            <person name="Adam C."/>
            <person name="Daum C."/>
            <person name="Floudas D."/>
            <person name="Sun H."/>
            <person name="Yadav J.S."/>
            <person name="Pangilinan J."/>
            <person name="Larsson K.H."/>
            <person name="Matsuura K."/>
            <person name="Barry K."/>
            <person name="Labutti K."/>
            <person name="Kuo R."/>
            <person name="Ohm R.A."/>
            <person name="Bhattacharya S.S."/>
            <person name="Shirouzu T."/>
            <person name="Yoshinaga Y."/>
            <person name="Martin F.M."/>
            <person name="Grigoriev I.V."/>
            <person name="Hibbett D.S."/>
        </authorList>
    </citation>
    <scope>NUCLEOTIDE SEQUENCE [LARGE SCALE GENOMIC DNA]</scope>
    <source>
        <strain evidence="3 4">CBS 109695</strain>
    </source>
</reference>
<feature type="region of interest" description="Disordered" evidence="1">
    <location>
        <begin position="313"/>
        <end position="362"/>
    </location>
</feature>
<dbReference type="Gene3D" id="1.20.1280.50">
    <property type="match status" value="1"/>
</dbReference>
<protein>
    <recommendedName>
        <fullName evidence="2">F-box domain-containing protein</fullName>
    </recommendedName>
</protein>
<dbReference type="Proteomes" id="UP000076532">
    <property type="component" value="Unassembled WGS sequence"/>
</dbReference>
<feature type="compositionally biased region" description="Acidic residues" evidence="1">
    <location>
        <begin position="319"/>
        <end position="357"/>
    </location>
</feature>
<dbReference type="EMBL" id="KV417531">
    <property type="protein sequence ID" value="KZP23646.1"/>
    <property type="molecule type" value="Genomic_DNA"/>
</dbReference>